<feature type="region of interest" description="Disordered" evidence="1">
    <location>
        <begin position="1"/>
        <end position="28"/>
    </location>
</feature>
<dbReference type="EMBL" id="BPLQ01012784">
    <property type="protein sequence ID" value="GIY67861.1"/>
    <property type="molecule type" value="Genomic_DNA"/>
</dbReference>
<keyword evidence="3" id="KW-1185">Reference proteome</keyword>
<name>A0AAV4VD67_9ARAC</name>
<comment type="caution">
    <text evidence="2">The sequence shown here is derived from an EMBL/GenBank/DDBJ whole genome shotgun (WGS) entry which is preliminary data.</text>
</comment>
<reference evidence="2 3" key="1">
    <citation type="submission" date="2021-06" db="EMBL/GenBank/DDBJ databases">
        <title>Caerostris darwini draft genome.</title>
        <authorList>
            <person name="Kono N."/>
            <person name="Arakawa K."/>
        </authorList>
    </citation>
    <scope>NUCLEOTIDE SEQUENCE [LARGE SCALE GENOMIC DNA]</scope>
</reference>
<dbReference type="Proteomes" id="UP001054837">
    <property type="component" value="Unassembled WGS sequence"/>
</dbReference>
<organism evidence="2 3">
    <name type="scientific">Caerostris darwini</name>
    <dbReference type="NCBI Taxonomy" id="1538125"/>
    <lineage>
        <taxon>Eukaryota</taxon>
        <taxon>Metazoa</taxon>
        <taxon>Ecdysozoa</taxon>
        <taxon>Arthropoda</taxon>
        <taxon>Chelicerata</taxon>
        <taxon>Arachnida</taxon>
        <taxon>Araneae</taxon>
        <taxon>Araneomorphae</taxon>
        <taxon>Entelegynae</taxon>
        <taxon>Araneoidea</taxon>
        <taxon>Araneidae</taxon>
        <taxon>Caerostris</taxon>
    </lineage>
</organism>
<evidence type="ECO:0000313" key="3">
    <source>
        <dbReference type="Proteomes" id="UP001054837"/>
    </source>
</evidence>
<sequence>MEFVARANNGHSPHLGAQKQEIENLSSPLLPKRPANGFRVNVCYGAPGLCSQKEGGGVLYRILTIKIPPTPHKEKGDHTWLHLLLTAKLHG</sequence>
<dbReference type="AlphaFoldDB" id="A0AAV4VD67"/>
<gene>
    <name evidence="2" type="ORF">CDAR_478411</name>
</gene>
<proteinExistence type="predicted"/>
<evidence type="ECO:0000256" key="1">
    <source>
        <dbReference type="SAM" id="MobiDB-lite"/>
    </source>
</evidence>
<accession>A0AAV4VD67</accession>
<protein>
    <submittedName>
        <fullName evidence="2">Uncharacterized protein</fullName>
    </submittedName>
</protein>
<evidence type="ECO:0000313" key="2">
    <source>
        <dbReference type="EMBL" id="GIY67861.1"/>
    </source>
</evidence>